<dbReference type="AlphaFoldDB" id="A0A935IRM8"/>
<dbReference type="InterPro" id="IPR000644">
    <property type="entry name" value="CBS_dom"/>
</dbReference>
<dbReference type="InterPro" id="IPR046342">
    <property type="entry name" value="CBS_dom_sf"/>
</dbReference>
<dbReference type="SUPFAM" id="SSF51206">
    <property type="entry name" value="cAMP-binding domain-like"/>
    <property type="match status" value="1"/>
</dbReference>
<dbReference type="InterPro" id="IPR000595">
    <property type="entry name" value="cNMP-bd_dom"/>
</dbReference>
<dbReference type="SUPFAM" id="SSF54631">
    <property type="entry name" value="CBS-domain pair"/>
    <property type="match status" value="1"/>
</dbReference>
<dbReference type="PANTHER" id="PTHR48108">
    <property type="entry name" value="CBS DOMAIN-CONTAINING PROTEIN CBSX2, CHLOROPLASTIC"/>
    <property type="match status" value="1"/>
</dbReference>
<proteinExistence type="predicted"/>
<dbReference type="PROSITE" id="PS50042">
    <property type="entry name" value="CNMP_BINDING_3"/>
    <property type="match status" value="1"/>
</dbReference>
<feature type="domain" description="CBS" evidence="4">
    <location>
        <begin position="161"/>
        <end position="217"/>
    </location>
</feature>
<dbReference type="EMBL" id="JADKGK010000024">
    <property type="protein sequence ID" value="MBL0005285.1"/>
    <property type="molecule type" value="Genomic_DNA"/>
</dbReference>
<evidence type="ECO:0000313" key="5">
    <source>
        <dbReference type="EMBL" id="MBK7274894.1"/>
    </source>
</evidence>
<evidence type="ECO:0000313" key="7">
    <source>
        <dbReference type="Proteomes" id="UP000726105"/>
    </source>
</evidence>
<evidence type="ECO:0000256" key="2">
    <source>
        <dbReference type="PROSITE-ProRule" id="PRU00703"/>
    </source>
</evidence>
<feature type="domain" description="CBS" evidence="4">
    <location>
        <begin position="225"/>
        <end position="282"/>
    </location>
</feature>
<accession>A0A935IRM8</accession>
<dbReference type="InterPro" id="IPR018821">
    <property type="entry name" value="DUF294_put_nucleoTrafse_sb-bd"/>
</dbReference>
<dbReference type="Pfam" id="PF00027">
    <property type="entry name" value="cNMP_binding"/>
    <property type="match status" value="1"/>
</dbReference>
<dbReference type="InterPro" id="IPR051462">
    <property type="entry name" value="CBS_domain-containing"/>
</dbReference>
<dbReference type="SMART" id="SM00116">
    <property type="entry name" value="CBS"/>
    <property type="match status" value="2"/>
</dbReference>
<dbReference type="GO" id="GO:0008773">
    <property type="term" value="F:[protein-PII] uridylyltransferase activity"/>
    <property type="evidence" value="ECO:0007669"/>
    <property type="project" value="InterPro"/>
</dbReference>
<protein>
    <submittedName>
        <fullName evidence="5">Cyclic nucleotide-binding/CBS domain-containing protein</fullName>
    </submittedName>
</protein>
<organism evidence="5 7">
    <name type="scientific">Candidatus Phosphoribacter hodrii</name>
    <dbReference type="NCBI Taxonomy" id="2953743"/>
    <lineage>
        <taxon>Bacteria</taxon>
        <taxon>Bacillati</taxon>
        <taxon>Actinomycetota</taxon>
        <taxon>Actinomycetes</taxon>
        <taxon>Micrococcales</taxon>
        <taxon>Dermatophilaceae</taxon>
        <taxon>Candidatus Phosphoribacter</taxon>
    </lineage>
</organism>
<comment type="caution">
    <text evidence="5">The sequence shown here is derived from an EMBL/GenBank/DDBJ whole genome shotgun (WGS) entry which is preliminary data.</text>
</comment>
<sequence>MSVEVELAEVRDFLAAHHPFDDLPLQQLERVATTLKIEYFRRGTRIISRGEDNHHLYVVRSGAVELHDMHGGFMDRGETGTSFGSYTLVQGNPANFEVVALEDTLCLVMDAGTFHDLAAAYPIIGNYFDIQRTSRMRGAVASLHVTSSGGAILKTKVTDIITRPAVSVEASESIRAAASVMSERRVSCLLVMDEGKLVGIVTDRDLRNRVVAAGVDTSLPVSQVMSADPATGSADALAFQILMEMTSRNIHHLPILGCDGTPEGVVTTTDLMRLEQTNPIYLVGDITQATDVAAVAEVSKRLAPVVELLVTQDASAEDIGRIVTAVGDAVERRLLGLAEEHLGPPPVPYCWVSLGSRARQEQALAADQDNALILDNDVQPEHAAYFEALATFVCDALVECGYPRCPGDVMATNPRWRVPLSQWRAEFTTWLTEPVPDAILRASIFFDMRPVYGDPRLFQKLRKHFLKQAPAARLFLAHLTKRATENEPPLGFFRGFVLEKHGANRATLDIKRGGVGAIVEIARVLALSVGSRAVNTQTRIAAAVDSGALSAERGQDLHDAFEFISYVRLRHQAAQVRADRETDNFVAPDDLSSFEKRHLREAFAIVRSAQSSLSHRYPSTYVS</sequence>
<keyword evidence="1" id="KW-0677">Repeat</keyword>
<dbReference type="Proteomes" id="UP000726105">
    <property type="component" value="Unassembled WGS sequence"/>
</dbReference>
<dbReference type="Pfam" id="PF03445">
    <property type="entry name" value="DUF294"/>
    <property type="match status" value="1"/>
</dbReference>
<dbReference type="CDD" id="cd00038">
    <property type="entry name" value="CAP_ED"/>
    <property type="match status" value="1"/>
</dbReference>
<dbReference type="SMART" id="SM00100">
    <property type="entry name" value="cNMP"/>
    <property type="match status" value="1"/>
</dbReference>
<dbReference type="Gene3D" id="2.60.120.10">
    <property type="entry name" value="Jelly Rolls"/>
    <property type="match status" value="1"/>
</dbReference>
<dbReference type="Pfam" id="PF00571">
    <property type="entry name" value="CBS"/>
    <property type="match status" value="2"/>
</dbReference>
<dbReference type="Pfam" id="PF10335">
    <property type="entry name" value="DUF294_C"/>
    <property type="match status" value="1"/>
</dbReference>
<reference evidence="5 7" key="1">
    <citation type="submission" date="2020-10" db="EMBL/GenBank/DDBJ databases">
        <title>Connecting structure to function with the recovery of over 1000 high-quality activated sludge metagenome-assembled genomes encoding full-length rRNA genes using long-read sequencing.</title>
        <authorList>
            <person name="Singleton C.M."/>
            <person name="Petriglieri F."/>
            <person name="Kristensen J.M."/>
            <person name="Kirkegaard R.H."/>
            <person name="Michaelsen T.Y."/>
            <person name="Andersen M.H."/>
            <person name="Karst S.M."/>
            <person name="Dueholm M.S."/>
            <person name="Nielsen P.H."/>
            <person name="Albertsen M."/>
        </authorList>
    </citation>
    <scope>NUCLEOTIDE SEQUENCE [LARGE SCALE GENOMIC DNA]</scope>
    <source>
        <strain evidence="5">Ega_18-Q3-R5-49_MAXAC.001</strain>
        <strain evidence="6">Ribe_18-Q3-R11-54_MAXAC.001</strain>
    </source>
</reference>
<dbReference type="Gene3D" id="3.10.580.10">
    <property type="entry name" value="CBS-domain"/>
    <property type="match status" value="1"/>
</dbReference>
<name>A0A935IRM8_9MICO</name>
<feature type="domain" description="Cyclic nucleotide-binding" evidence="3">
    <location>
        <begin position="19"/>
        <end position="117"/>
    </location>
</feature>
<dbReference type="CDD" id="cd04587">
    <property type="entry name" value="CBS_pair_CAP-ED_NT_Pol-beta-like_DUF294_assoc"/>
    <property type="match status" value="1"/>
</dbReference>
<evidence type="ECO:0000259" key="3">
    <source>
        <dbReference type="PROSITE" id="PS50042"/>
    </source>
</evidence>
<dbReference type="InterPro" id="IPR018490">
    <property type="entry name" value="cNMP-bd_dom_sf"/>
</dbReference>
<keyword evidence="2" id="KW-0129">CBS domain</keyword>
<dbReference type="Proteomes" id="UP000886632">
    <property type="component" value="Unassembled WGS sequence"/>
</dbReference>
<dbReference type="PROSITE" id="PS51371">
    <property type="entry name" value="CBS"/>
    <property type="match status" value="2"/>
</dbReference>
<gene>
    <name evidence="5" type="ORF">IPI13_17750</name>
    <name evidence="6" type="ORF">IPP00_15350</name>
</gene>
<evidence type="ECO:0000256" key="1">
    <source>
        <dbReference type="ARBA" id="ARBA00022737"/>
    </source>
</evidence>
<evidence type="ECO:0000259" key="4">
    <source>
        <dbReference type="PROSITE" id="PS51371"/>
    </source>
</evidence>
<dbReference type="PANTHER" id="PTHR48108:SF31">
    <property type="entry name" value="CBS DOMAIN AND CYCLIC NUCLEOTIDE-REGULATED NUCLEOTIDYLTRANSFERASE"/>
    <property type="match status" value="1"/>
</dbReference>
<dbReference type="InterPro" id="IPR014710">
    <property type="entry name" value="RmlC-like_jellyroll"/>
</dbReference>
<dbReference type="EMBL" id="JADJIB010000017">
    <property type="protein sequence ID" value="MBK7274894.1"/>
    <property type="molecule type" value="Genomic_DNA"/>
</dbReference>
<dbReference type="CDD" id="cd05401">
    <property type="entry name" value="NT_GlnE_GlnD_like"/>
    <property type="match status" value="1"/>
</dbReference>
<evidence type="ECO:0000313" key="6">
    <source>
        <dbReference type="EMBL" id="MBL0005285.1"/>
    </source>
</evidence>
<dbReference type="InterPro" id="IPR005105">
    <property type="entry name" value="GlnD_Uridyltrans_N"/>
</dbReference>